<gene>
    <name evidence="1" type="ORF">HPB47_002114</name>
</gene>
<sequence length="147" mass="16846">MRLVESLPKGQNLSRYFDNYFPSVGLLQELKTVGILGTGTIRSNRLLGCTLKSEKQMRKEGRGTIDSKNSEDGDVVIVRWQDSRILNMSSTRVGVGEKGTVKRWSEAKKELVKIECPEVVLEYNKFIWEWTETELYHVPVPNPDQDE</sequence>
<dbReference type="Proteomes" id="UP000805193">
    <property type="component" value="Unassembled WGS sequence"/>
</dbReference>
<comment type="caution">
    <text evidence="1">The sequence shown here is derived from an EMBL/GenBank/DDBJ whole genome shotgun (WGS) entry which is preliminary data.</text>
</comment>
<evidence type="ECO:0000313" key="2">
    <source>
        <dbReference type="Proteomes" id="UP000805193"/>
    </source>
</evidence>
<protein>
    <submittedName>
        <fullName evidence="1">Uncharacterized protein</fullName>
    </submittedName>
</protein>
<name>A0AC60PNB7_IXOPE</name>
<dbReference type="EMBL" id="JABSTQ010010281">
    <property type="protein sequence ID" value="KAG0422042.1"/>
    <property type="molecule type" value="Genomic_DNA"/>
</dbReference>
<organism evidence="1 2">
    <name type="scientific">Ixodes persulcatus</name>
    <name type="common">Taiga tick</name>
    <dbReference type="NCBI Taxonomy" id="34615"/>
    <lineage>
        <taxon>Eukaryota</taxon>
        <taxon>Metazoa</taxon>
        <taxon>Ecdysozoa</taxon>
        <taxon>Arthropoda</taxon>
        <taxon>Chelicerata</taxon>
        <taxon>Arachnida</taxon>
        <taxon>Acari</taxon>
        <taxon>Parasitiformes</taxon>
        <taxon>Ixodida</taxon>
        <taxon>Ixodoidea</taxon>
        <taxon>Ixodidae</taxon>
        <taxon>Ixodinae</taxon>
        <taxon>Ixodes</taxon>
    </lineage>
</organism>
<accession>A0AC60PNB7</accession>
<proteinExistence type="predicted"/>
<keyword evidence="2" id="KW-1185">Reference proteome</keyword>
<evidence type="ECO:0000313" key="1">
    <source>
        <dbReference type="EMBL" id="KAG0422042.1"/>
    </source>
</evidence>
<reference evidence="1 2" key="1">
    <citation type="journal article" date="2020" name="Cell">
        <title>Large-Scale Comparative Analyses of Tick Genomes Elucidate Their Genetic Diversity and Vector Capacities.</title>
        <authorList>
            <consortium name="Tick Genome and Microbiome Consortium (TIGMIC)"/>
            <person name="Jia N."/>
            <person name="Wang J."/>
            <person name="Shi W."/>
            <person name="Du L."/>
            <person name="Sun Y."/>
            <person name="Zhan W."/>
            <person name="Jiang J.F."/>
            <person name="Wang Q."/>
            <person name="Zhang B."/>
            <person name="Ji P."/>
            <person name="Bell-Sakyi L."/>
            <person name="Cui X.M."/>
            <person name="Yuan T.T."/>
            <person name="Jiang B.G."/>
            <person name="Yang W.F."/>
            <person name="Lam T.T."/>
            <person name="Chang Q.C."/>
            <person name="Ding S.J."/>
            <person name="Wang X.J."/>
            <person name="Zhu J.G."/>
            <person name="Ruan X.D."/>
            <person name="Zhao L."/>
            <person name="Wei J.T."/>
            <person name="Ye R.Z."/>
            <person name="Que T.C."/>
            <person name="Du C.H."/>
            <person name="Zhou Y.H."/>
            <person name="Cheng J.X."/>
            <person name="Dai P.F."/>
            <person name="Guo W.B."/>
            <person name="Han X.H."/>
            <person name="Huang E.J."/>
            <person name="Li L.F."/>
            <person name="Wei W."/>
            <person name="Gao Y.C."/>
            <person name="Liu J.Z."/>
            <person name="Shao H.Z."/>
            <person name="Wang X."/>
            <person name="Wang C.C."/>
            <person name="Yang T.C."/>
            <person name="Huo Q.B."/>
            <person name="Li W."/>
            <person name="Chen H.Y."/>
            <person name="Chen S.E."/>
            <person name="Zhou L.G."/>
            <person name="Ni X.B."/>
            <person name="Tian J.H."/>
            <person name="Sheng Y."/>
            <person name="Liu T."/>
            <person name="Pan Y.S."/>
            <person name="Xia L.Y."/>
            <person name="Li J."/>
            <person name="Zhao F."/>
            <person name="Cao W.C."/>
        </authorList>
    </citation>
    <scope>NUCLEOTIDE SEQUENCE [LARGE SCALE GENOMIC DNA]</scope>
    <source>
        <strain evidence="1">Iper-2018</strain>
    </source>
</reference>